<evidence type="ECO:0000313" key="1">
    <source>
        <dbReference type="EMBL" id="KAF2257259.1"/>
    </source>
</evidence>
<dbReference type="EMBL" id="ML987189">
    <property type="protein sequence ID" value="KAF2257259.1"/>
    <property type="molecule type" value="Genomic_DNA"/>
</dbReference>
<organism evidence="1 2">
    <name type="scientific">Trematosphaeria pertusa</name>
    <dbReference type="NCBI Taxonomy" id="390896"/>
    <lineage>
        <taxon>Eukaryota</taxon>
        <taxon>Fungi</taxon>
        <taxon>Dikarya</taxon>
        <taxon>Ascomycota</taxon>
        <taxon>Pezizomycotina</taxon>
        <taxon>Dothideomycetes</taxon>
        <taxon>Pleosporomycetidae</taxon>
        <taxon>Pleosporales</taxon>
        <taxon>Massarineae</taxon>
        <taxon>Trematosphaeriaceae</taxon>
        <taxon>Trematosphaeria</taxon>
    </lineage>
</organism>
<dbReference type="OrthoDB" id="10668239at2759"/>
<reference evidence="1" key="1">
    <citation type="journal article" date="2020" name="Stud. Mycol.">
        <title>101 Dothideomycetes genomes: a test case for predicting lifestyles and emergence of pathogens.</title>
        <authorList>
            <person name="Haridas S."/>
            <person name="Albert R."/>
            <person name="Binder M."/>
            <person name="Bloem J."/>
            <person name="Labutti K."/>
            <person name="Salamov A."/>
            <person name="Andreopoulos B."/>
            <person name="Baker S."/>
            <person name="Barry K."/>
            <person name="Bills G."/>
            <person name="Bluhm B."/>
            <person name="Cannon C."/>
            <person name="Castanera R."/>
            <person name="Culley D."/>
            <person name="Daum C."/>
            <person name="Ezra D."/>
            <person name="Gonzalez J."/>
            <person name="Henrissat B."/>
            <person name="Kuo A."/>
            <person name="Liang C."/>
            <person name="Lipzen A."/>
            <person name="Lutzoni F."/>
            <person name="Magnuson J."/>
            <person name="Mondo S."/>
            <person name="Nolan M."/>
            <person name="Ohm R."/>
            <person name="Pangilinan J."/>
            <person name="Park H.-J."/>
            <person name="Ramirez L."/>
            <person name="Alfaro M."/>
            <person name="Sun H."/>
            <person name="Tritt A."/>
            <person name="Yoshinaga Y."/>
            <person name="Zwiers L.-H."/>
            <person name="Turgeon B."/>
            <person name="Goodwin S."/>
            <person name="Spatafora J."/>
            <person name="Crous P."/>
            <person name="Grigoriev I."/>
        </authorList>
    </citation>
    <scope>NUCLEOTIDE SEQUENCE</scope>
    <source>
        <strain evidence="1">CBS 122368</strain>
    </source>
</reference>
<dbReference type="AlphaFoldDB" id="A0A6A6J3H5"/>
<accession>A0A6A6J3H5</accession>
<evidence type="ECO:0000313" key="2">
    <source>
        <dbReference type="Proteomes" id="UP000800094"/>
    </source>
</evidence>
<gene>
    <name evidence="1" type="ORF">BU26DRAFT_39754</name>
</gene>
<dbReference type="RefSeq" id="XP_033692263.1">
    <property type="nucleotide sequence ID" value="XM_033822760.1"/>
</dbReference>
<sequence length="191" mass="21409">MTKPQKPQPGWPARIAKRTKKGIEGRIAQGQQRATRQIPDVIVNPLAPLPDELILEIFEQLIRLWELGSRGTMRIVPATTFAALALSCRYLYPFAMRFLYSTYHASLEAPLISFLRTIASQPHLVMRIKDIQTTDLRDDDYFDGCTLSRTTEAMAAEIQPCNSPTVVGSRLLSRVADSVGSYCRVLQKVAC</sequence>
<proteinExistence type="predicted"/>
<dbReference type="GeneID" id="54576090"/>
<name>A0A6A6J3H5_9PLEO</name>
<protein>
    <submittedName>
        <fullName evidence="1">Uncharacterized protein</fullName>
    </submittedName>
</protein>
<keyword evidence="2" id="KW-1185">Reference proteome</keyword>
<dbReference type="Proteomes" id="UP000800094">
    <property type="component" value="Unassembled WGS sequence"/>
</dbReference>